<organism evidence="2 3">
    <name type="scientific">Kalanchoe fedtschenkoi</name>
    <name type="common">Lavender scallops</name>
    <name type="synonym">South American air plant</name>
    <dbReference type="NCBI Taxonomy" id="63787"/>
    <lineage>
        <taxon>Eukaryota</taxon>
        <taxon>Viridiplantae</taxon>
        <taxon>Streptophyta</taxon>
        <taxon>Embryophyta</taxon>
        <taxon>Tracheophyta</taxon>
        <taxon>Spermatophyta</taxon>
        <taxon>Magnoliopsida</taxon>
        <taxon>eudicotyledons</taxon>
        <taxon>Gunneridae</taxon>
        <taxon>Pentapetalae</taxon>
        <taxon>Saxifragales</taxon>
        <taxon>Crassulaceae</taxon>
        <taxon>Kalanchoe</taxon>
    </lineage>
</organism>
<dbReference type="EnsemblPlants" id="Kaladp0043s0263.1.v1.1">
    <property type="protein sequence ID" value="Kaladp0043s0263.1.v1.1.CDS.1"/>
    <property type="gene ID" value="Kaladp0043s0263.v1.1"/>
</dbReference>
<evidence type="ECO:0000313" key="3">
    <source>
        <dbReference type="Proteomes" id="UP000594263"/>
    </source>
</evidence>
<name>A0A7N0TSW8_KALFE</name>
<reference evidence="2" key="1">
    <citation type="submission" date="2021-01" db="UniProtKB">
        <authorList>
            <consortium name="EnsemblPlants"/>
        </authorList>
    </citation>
    <scope>IDENTIFICATION</scope>
</reference>
<keyword evidence="1" id="KW-1133">Transmembrane helix</keyword>
<feature type="transmembrane region" description="Helical" evidence="1">
    <location>
        <begin position="70"/>
        <end position="89"/>
    </location>
</feature>
<proteinExistence type="predicted"/>
<evidence type="ECO:0000256" key="1">
    <source>
        <dbReference type="SAM" id="Phobius"/>
    </source>
</evidence>
<dbReference type="Gramene" id="Kaladp0043s0263.1.v1.1">
    <property type="protein sequence ID" value="Kaladp0043s0263.1.v1.1.CDS.1"/>
    <property type="gene ID" value="Kaladp0043s0263.v1.1"/>
</dbReference>
<keyword evidence="1" id="KW-0812">Transmembrane</keyword>
<keyword evidence="3" id="KW-1185">Reference proteome</keyword>
<protein>
    <submittedName>
        <fullName evidence="2">Uncharacterized protein</fullName>
    </submittedName>
</protein>
<accession>A0A7N0TSW8</accession>
<sequence length="96" mass="11272">MLPVKIKTMFWLASKGCVAVYKMNEVKFLLVLTGYKERQWARCNPKKLTVKLCVSEFCVRKLLNVYLRHLIYCYLFCAPCFLFTMNSLGKVEVDAY</sequence>
<evidence type="ECO:0000313" key="2">
    <source>
        <dbReference type="EnsemblPlants" id="Kaladp0043s0263.1.v1.1.CDS.1"/>
    </source>
</evidence>
<dbReference type="AlphaFoldDB" id="A0A7N0TSW8"/>
<keyword evidence="1" id="KW-0472">Membrane</keyword>
<dbReference type="Proteomes" id="UP000594263">
    <property type="component" value="Unplaced"/>
</dbReference>